<keyword evidence="2" id="KW-1185">Reference proteome</keyword>
<proteinExistence type="predicted"/>
<reference evidence="1 2" key="1">
    <citation type="journal article" date="2013" name="Curr. Biol.">
        <title>The Genome of the Foraminiferan Reticulomyxa filosa.</title>
        <authorList>
            <person name="Glockner G."/>
            <person name="Hulsmann N."/>
            <person name="Schleicher M."/>
            <person name="Noegel A.A."/>
            <person name="Eichinger L."/>
            <person name="Gallinger C."/>
            <person name="Pawlowski J."/>
            <person name="Sierra R."/>
            <person name="Euteneuer U."/>
            <person name="Pillet L."/>
            <person name="Moustafa A."/>
            <person name="Platzer M."/>
            <person name="Groth M."/>
            <person name="Szafranski K."/>
            <person name="Schliwa M."/>
        </authorList>
    </citation>
    <scope>NUCLEOTIDE SEQUENCE [LARGE SCALE GENOMIC DNA]</scope>
</reference>
<gene>
    <name evidence="1" type="ORF">RFI_22109</name>
</gene>
<accession>X6MQ82</accession>
<organism evidence="1 2">
    <name type="scientific">Reticulomyxa filosa</name>
    <dbReference type="NCBI Taxonomy" id="46433"/>
    <lineage>
        <taxon>Eukaryota</taxon>
        <taxon>Sar</taxon>
        <taxon>Rhizaria</taxon>
        <taxon>Retaria</taxon>
        <taxon>Foraminifera</taxon>
        <taxon>Monothalamids</taxon>
        <taxon>Reticulomyxidae</taxon>
        <taxon>Reticulomyxa</taxon>
    </lineage>
</organism>
<name>X6MQ82_RETFI</name>
<protein>
    <submittedName>
        <fullName evidence="1">Uncharacterized protein</fullName>
    </submittedName>
</protein>
<evidence type="ECO:0000313" key="1">
    <source>
        <dbReference type="EMBL" id="ETO15255.1"/>
    </source>
</evidence>
<sequence length="151" mass="17619">MTCNREELQQLDDWAKPTVYYRDLQNVLTSVSQWTLSDAVIDEYIEYTDENMEFAAFRLNRNNWNRCYNRTKLKVSFTSGFSDQWKGSSQVLDCYIAVLKDELVVENNVTVLSDVFMLSFFNQVIFSFCVNADAINTKESVVWGIVTHFCN</sequence>
<dbReference type="EMBL" id="ASPP01019322">
    <property type="protein sequence ID" value="ETO15255.1"/>
    <property type="molecule type" value="Genomic_DNA"/>
</dbReference>
<dbReference type="AlphaFoldDB" id="X6MQ82"/>
<comment type="caution">
    <text evidence="1">The sequence shown here is derived from an EMBL/GenBank/DDBJ whole genome shotgun (WGS) entry which is preliminary data.</text>
</comment>
<dbReference type="Proteomes" id="UP000023152">
    <property type="component" value="Unassembled WGS sequence"/>
</dbReference>
<evidence type="ECO:0000313" key="2">
    <source>
        <dbReference type="Proteomes" id="UP000023152"/>
    </source>
</evidence>